<dbReference type="RefSeq" id="WP_137101774.1">
    <property type="nucleotide sequence ID" value="NZ_CP039865.1"/>
</dbReference>
<dbReference type="OrthoDB" id="8063471at2"/>
<keyword evidence="3" id="KW-1185">Reference proteome</keyword>
<gene>
    <name evidence="2" type="ORF">E8L99_23160</name>
</gene>
<name>A0A4D7QLG2_9HYPH</name>
<feature type="chain" id="PRO_5020651511" evidence="1">
    <location>
        <begin position="24"/>
        <end position="478"/>
    </location>
</feature>
<dbReference type="Proteomes" id="UP000298588">
    <property type="component" value="Chromosome"/>
</dbReference>
<organism evidence="2 3">
    <name type="scientific">Phreatobacter aquaticus</name>
    <dbReference type="NCBI Taxonomy" id="2570229"/>
    <lineage>
        <taxon>Bacteria</taxon>
        <taxon>Pseudomonadati</taxon>
        <taxon>Pseudomonadota</taxon>
        <taxon>Alphaproteobacteria</taxon>
        <taxon>Hyphomicrobiales</taxon>
        <taxon>Phreatobacteraceae</taxon>
        <taxon>Phreatobacter</taxon>
    </lineage>
</organism>
<proteinExistence type="predicted"/>
<dbReference type="KEGG" id="paqt:E8L99_23160"/>
<accession>A0A4D7QLG2</accession>
<evidence type="ECO:0000313" key="2">
    <source>
        <dbReference type="EMBL" id="QCK88448.1"/>
    </source>
</evidence>
<protein>
    <submittedName>
        <fullName evidence="2">Uncharacterized protein</fullName>
    </submittedName>
</protein>
<dbReference type="AlphaFoldDB" id="A0A4D7QLG2"/>
<dbReference type="EMBL" id="CP039865">
    <property type="protein sequence ID" value="QCK88448.1"/>
    <property type="molecule type" value="Genomic_DNA"/>
</dbReference>
<reference evidence="2 3" key="1">
    <citation type="submission" date="2019-04" db="EMBL/GenBank/DDBJ databases">
        <title>Phreatobacter aquaticus sp. nov.</title>
        <authorList>
            <person name="Choi A."/>
            <person name="Baek K."/>
        </authorList>
    </citation>
    <scope>NUCLEOTIDE SEQUENCE [LARGE SCALE GENOMIC DNA]</scope>
    <source>
        <strain evidence="2 3">NMCR1094</strain>
    </source>
</reference>
<evidence type="ECO:0000256" key="1">
    <source>
        <dbReference type="SAM" id="SignalP"/>
    </source>
</evidence>
<feature type="signal peptide" evidence="1">
    <location>
        <begin position="1"/>
        <end position="23"/>
    </location>
</feature>
<keyword evidence="1" id="KW-0732">Signal</keyword>
<evidence type="ECO:0000313" key="3">
    <source>
        <dbReference type="Proteomes" id="UP000298588"/>
    </source>
</evidence>
<sequence length="478" mass="51778">MRLAFRLLTTVLLFWLATGAARAAAPVCRHTPDIVATAEFLLVDPRSEQRFWRDHFGSDAAFLMIRHGDLSPERGRRLIDELGRRAKPPQRIEDLRLAFMDPAERLATLGAGPPNAPAPPGGLSAARAFIVDGQEDQLFRELARRAALPEVTANLVTSFQVMLARALGDLDDATRTRAAGKAEAHGLWALALDLVALNSDPGDWLGLLRRSPLNPATPDQLVQHFTPLWRGHVTLRPRPYSLDSLPPELRAAAKVLQARRSPQTGSIDAVTELARVAPRTQTLLTLLNQTGEARLGSEVAAPLLAAIRAGRIDPAEDDDKLRAMLFTGVAQVLGLATARGQLATFRGSPDGDPNETALLALERAVAREMLAGFVRGEQPAPPRHQLLSPGFDWDGWLATATAIRAGQAPAESNRAIAVELLQAAGRPAEALGVLRAMGPTDEARRHAHVMLLALDQRCAKLLSPPLPLGQVIYRFEPR</sequence>